<dbReference type="PROSITE" id="PS01114">
    <property type="entry name" value="GPR1_FUN34_YAAH"/>
    <property type="match status" value="1"/>
</dbReference>
<name>A0A9N8WK07_9GLOM</name>
<evidence type="ECO:0000256" key="6">
    <source>
        <dbReference type="SAM" id="Phobius"/>
    </source>
</evidence>
<evidence type="ECO:0000256" key="2">
    <source>
        <dbReference type="ARBA" id="ARBA00005587"/>
    </source>
</evidence>
<proteinExistence type="inferred from homology"/>
<evidence type="ECO:0000256" key="1">
    <source>
        <dbReference type="ARBA" id="ARBA00004141"/>
    </source>
</evidence>
<dbReference type="OrthoDB" id="3648309at2759"/>
<feature type="transmembrane region" description="Helical" evidence="6">
    <location>
        <begin position="119"/>
        <end position="136"/>
    </location>
</feature>
<dbReference type="Pfam" id="PF01184">
    <property type="entry name" value="Gpr1_Fun34_YaaH"/>
    <property type="match status" value="1"/>
</dbReference>
<evidence type="ECO:0000313" key="7">
    <source>
        <dbReference type="EMBL" id="CAG8489307.1"/>
    </source>
</evidence>
<feature type="transmembrane region" description="Helical" evidence="6">
    <location>
        <begin position="20"/>
        <end position="41"/>
    </location>
</feature>
<reference evidence="7" key="1">
    <citation type="submission" date="2021-06" db="EMBL/GenBank/DDBJ databases">
        <authorList>
            <person name="Kallberg Y."/>
            <person name="Tangrot J."/>
            <person name="Rosling A."/>
        </authorList>
    </citation>
    <scope>NUCLEOTIDE SEQUENCE</scope>
    <source>
        <strain evidence="7">MA453B</strain>
    </source>
</reference>
<evidence type="ECO:0000256" key="5">
    <source>
        <dbReference type="ARBA" id="ARBA00023136"/>
    </source>
</evidence>
<dbReference type="GO" id="GO:0015123">
    <property type="term" value="F:acetate transmembrane transporter activity"/>
    <property type="evidence" value="ECO:0007669"/>
    <property type="project" value="TreeGrafter"/>
</dbReference>
<feature type="transmembrane region" description="Helical" evidence="6">
    <location>
        <begin position="53"/>
        <end position="72"/>
    </location>
</feature>
<dbReference type="EMBL" id="CAJVPY010000730">
    <property type="protein sequence ID" value="CAG8489307.1"/>
    <property type="molecule type" value="Genomic_DNA"/>
</dbReference>
<comment type="similarity">
    <text evidence="2">Belongs to the acetate uptake transporter (AceTr) (TC 2.A.96) family.</text>
</comment>
<comment type="subcellular location">
    <subcellularLocation>
        <location evidence="1">Membrane</location>
        <topology evidence="1">Multi-pass membrane protein</topology>
    </subcellularLocation>
</comment>
<dbReference type="GO" id="GO:0005886">
    <property type="term" value="C:plasma membrane"/>
    <property type="evidence" value="ECO:0007669"/>
    <property type="project" value="TreeGrafter"/>
</dbReference>
<feature type="transmembrane region" description="Helical" evidence="6">
    <location>
        <begin position="92"/>
        <end position="112"/>
    </location>
</feature>
<dbReference type="InterPro" id="IPR051633">
    <property type="entry name" value="AceTr"/>
</dbReference>
<sequence length="215" mass="22790">MSIEDGKQYNNYQYQAPPKIANPAPLGLCGFALTTFVLSIANTGSANVSSPSITLGLALFYGGLAQLLAGMWEFKTGNTFGATAFSSYGGFWLSFACIIIPGFGVPGSFANIEAFEHAVGIYLLAWTIFTFLMFIASFRTNAGIMVLFLLLDLTFLLLTIGKFTPAGPVGDVNIATKIGGILGIITALVAWYNALAGLLADSGIKLPNYDLKKSD</sequence>
<organism evidence="7 8">
    <name type="scientific">Dentiscutata erythropus</name>
    <dbReference type="NCBI Taxonomy" id="1348616"/>
    <lineage>
        <taxon>Eukaryota</taxon>
        <taxon>Fungi</taxon>
        <taxon>Fungi incertae sedis</taxon>
        <taxon>Mucoromycota</taxon>
        <taxon>Glomeromycotina</taxon>
        <taxon>Glomeromycetes</taxon>
        <taxon>Diversisporales</taxon>
        <taxon>Gigasporaceae</taxon>
        <taxon>Dentiscutata</taxon>
    </lineage>
</organism>
<dbReference type="AlphaFoldDB" id="A0A9N8WK07"/>
<keyword evidence="4 6" id="KW-1133">Transmembrane helix</keyword>
<accession>A0A9N8WK07</accession>
<feature type="transmembrane region" description="Helical" evidence="6">
    <location>
        <begin position="172"/>
        <end position="192"/>
    </location>
</feature>
<keyword evidence="8" id="KW-1185">Reference proteome</keyword>
<gene>
    <name evidence="7" type="ORF">DERYTH_LOCUS2331</name>
</gene>
<evidence type="ECO:0000256" key="4">
    <source>
        <dbReference type="ARBA" id="ARBA00022989"/>
    </source>
</evidence>
<keyword evidence="5 6" id="KW-0472">Membrane</keyword>
<evidence type="ECO:0000313" key="8">
    <source>
        <dbReference type="Proteomes" id="UP000789405"/>
    </source>
</evidence>
<feature type="transmembrane region" description="Helical" evidence="6">
    <location>
        <begin position="142"/>
        <end position="160"/>
    </location>
</feature>
<dbReference type="Proteomes" id="UP000789405">
    <property type="component" value="Unassembled WGS sequence"/>
</dbReference>
<dbReference type="PANTHER" id="PTHR31123:SF1">
    <property type="entry name" value="ACCUMULATION OF DYADS PROTEIN 2-RELATED"/>
    <property type="match status" value="1"/>
</dbReference>
<dbReference type="InterPro" id="IPR000791">
    <property type="entry name" value="Gpr1/Fun34/SatP-like"/>
</dbReference>
<evidence type="ECO:0000256" key="3">
    <source>
        <dbReference type="ARBA" id="ARBA00022692"/>
    </source>
</evidence>
<protein>
    <submittedName>
        <fullName evidence="7">1116_t:CDS:1</fullName>
    </submittedName>
</protein>
<comment type="caution">
    <text evidence="7">The sequence shown here is derived from an EMBL/GenBank/DDBJ whole genome shotgun (WGS) entry which is preliminary data.</text>
</comment>
<keyword evidence="3 6" id="KW-0812">Transmembrane</keyword>
<dbReference type="PANTHER" id="PTHR31123">
    <property type="entry name" value="ACCUMULATION OF DYADS PROTEIN 2-RELATED"/>
    <property type="match status" value="1"/>
</dbReference>
<dbReference type="NCBIfam" id="NF038013">
    <property type="entry name" value="AceTr_1"/>
    <property type="match status" value="1"/>
</dbReference>
<dbReference type="InterPro" id="IPR047622">
    <property type="entry name" value="GPR1_FUN34_YAAH"/>
</dbReference>